<dbReference type="PANTHER" id="PTHR42069">
    <property type="entry name" value="HYPHAL ANASTAMOSIS-8 PROTEIN"/>
    <property type="match status" value="1"/>
</dbReference>
<organism evidence="3 4">
    <name type="scientific">Delitschia confertaspora ATCC 74209</name>
    <dbReference type="NCBI Taxonomy" id="1513339"/>
    <lineage>
        <taxon>Eukaryota</taxon>
        <taxon>Fungi</taxon>
        <taxon>Dikarya</taxon>
        <taxon>Ascomycota</taxon>
        <taxon>Pezizomycotina</taxon>
        <taxon>Dothideomycetes</taxon>
        <taxon>Pleosporomycetidae</taxon>
        <taxon>Pleosporales</taxon>
        <taxon>Delitschiaceae</taxon>
        <taxon>Delitschia</taxon>
    </lineage>
</organism>
<reference evidence="3" key="1">
    <citation type="journal article" date="2020" name="Stud. Mycol.">
        <title>101 Dothideomycetes genomes: a test case for predicting lifestyles and emergence of pathogens.</title>
        <authorList>
            <person name="Haridas S."/>
            <person name="Albert R."/>
            <person name="Binder M."/>
            <person name="Bloem J."/>
            <person name="Labutti K."/>
            <person name="Salamov A."/>
            <person name="Andreopoulos B."/>
            <person name="Baker S."/>
            <person name="Barry K."/>
            <person name="Bills G."/>
            <person name="Bluhm B."/>
            <person name="Cannon C."/>
            <person name="Castanera R."/>
            <person name="Culley D."/>
            <person name="Daum C."/>
            <person name="Ezra D."/>
            <person name="Gonzalez J."/>
            <person name="Henrissat B."/>
            <person name="Kuo A."/>
            <person name="Liang C."/>
            <person name="Lipzen A."/>
            <person name="Lutzoni F."/>
            <person name="Magnuson J."/>
            <person name="Mondo S."/>
            <person name="Nolan M."/>
            <person name="Ohm R."/>
            <person name="Pangilinan J."/>
            <person name="Park H.-J."/>
            <person name="Ramirez L."/>
            <person name="Alfaro M."/>
            <person name="Sun H."/>
            <person name="Tritt A."/>
            <person name="Yoshinaga Y."/>
            <person name="Zwiers L.-H."/>
            <person name="Turgeon B."/>
            <person name="Goodwin S."/>
            <person name="Spatafora J."/>
            <person name="Crous P."/>
            <person name="Grigoriev I."/>
        </authorList>
    </citation>
    <scope>NUCLEOTIDE SEQUENCE</scope>
    <source>
        <strain evidence="3">ATCC 74209</strain>
    </source>
</reference>
<dbReference type="PANTHER" id="PTHR42069:SF1">
    <property type="entry name" value="MARVEL DOMAIN-CONTAINING PROTEIN"/>
    <property type="match status" value="1"/>
</dbReference>
<evidence type="ECO:0000313" key="3">
    <source>
        <dbReference type="EMBL" id="KAF2199127.1"/>
    </source>
</evidence>
<feature type="region of interest" description="Disordered" evidence="1">
    <location>
        <begin position="190"/>
        <end position="212"/>
    </location>
</feature>
<name>A0A9P4JGR8_9PLEO</name>
<dbReference type="Proteomes" id="UP000799536">
    <property type="component" value="Unassembled WGS sequence"/>
</dbReference>
<keyword evidence="2" id="KW-1133">Transmembrane helix</keyword>
<dbReference type="AlphaFoldDB" id="A0A9P4JGR8"/>
<feature type="transmembrane region" description="Helical" evidence="2">
    <location>
        <begin position="104"/>
        <end position="127"/>
    </location>
</feature>
<keyword evidence="2" id="KW-0812">Transmembrane</keyword>
<comment type="caution">
    <text evidence="3">The sequence shown here is derived from an EMBL/GenBank/DDBJ whole genome shotgun (WGS) entry which is preliminary data.</text>
</comment>
<keyword evidence="2" id="KW-0472">Membrane</keyword>
<accession>A0A9P4JGR8</accession>
<gene>
    <name evidence="3" type="ORF">GQ43DRAFT_376998</name>
</gene>
<feature type="transmembrane region" description="Helical" evidence="2">
    <location>
        <begin position="66"/>
        <end position="92"/>
    </location>
</feature>
<sequence length="212" mass="23528">MHSEVVLSTRSDWMSRVRSALRLLIIILSSGVIGLLAHTITIYRGNWYLDLRNGELPMSWPAKTNLIPTIILLSVASTNVLVSFIILALSFMKSFRRPVRYRDVYRILAGTFGIALWGVALGLYSLLNGTTKASLARYSCANWNVMSNGRYQYRKVCEEQASAIYIASAAAFAEGLMLLTLAVSSFRQTRRRSSHSSQEKPLMSGASSGRPS</sequence>
<evidence type="ECO:0000256" key="2">
    <source>
        <dbReference type="SAM" id="Phobius"/>
    </source>
</evidence>
<proteinExistence type="predicted"/>
<feature type="transmembrane region" description="Helical" evidence="2">
    <location>
        <begin position="21"/>
        <end position="43"/>
    </location>
</feature>
<dbReference type="OrthoDB" id="3782299at2759"/>
<evidence type="ECO:0000313" key="4">
    <source>
        <dbReference type="Proteomes" id="UP000799536"/>
    </source>
</evidence>
<feature type="transmembrane region" description="Helical" evidence="2">
    <location>
        <begin position="163"/>
        <end position="183"/>
    </location>
</feature>
<keyword evidence="4" id="KW-1185">Reference proteome</keyword>
<evidence type="ECO:0000256" key="1">
    <source>
        <dbReference type="SAM" id="MobiDB-lite"/>
    </source>
</evidence>
<protein>
    <submittedName>
        <fullName evidence="3">Uncharacterized protein</fullName>
    </submittedName>
</protein>
<dbReference type="EMBL" id="ML994095">
    <property type="protein sequence ID" value="KAF2199127.1"/>
    <property type="molecule type" value="Genomic_DNA"/>
</dbReference>